<accession>A0A921E3E9</accession>
<reference evidence="7" key="2">
    <citation type="submission" date="2021-09" db="EMBL/GenBank/DDBJ databases">
        <authorList>
            <person name="Gilroy R."/>
        </authorList>
    </citation>
    <scope>NUCLEOTIDE SEQUENCE</scope>
    <source>
        <strain evidence="7">316</strain>
    </source>
</reference>
<evidence type="ECO:0000313" key="8">
    <source>
        <dbReference type="Proteomes" id="UP000742631"/>
    </source>
</evidence>
<dbReference type="GO" id="GO:0016887">
    <property type="term" value="F:ATP hydrolysis activity"/>
    <property type="evidence" value="ECO:0007669"/>
    <property type="project" value="InterPro"/>
</dbReference>
<dbReference type="PROSITE" id="PS50893">
    <property type="entry name" value="ABC_TRANSPORTER_2"/>
    <property type="match status" value="1"/>
</dbReference>
<dbReference type="EMBL" id="DYYG01000029">
    <property type="protein sequence ID" value="HJE23792.1"/>
    <property type="molecule type" value="Genomic_DNA"/>
</dbReference>
<evidence type="ECO:0000256" key="1">
    <source>
        <dbReference type="ARBA" id="ARBA00005417"/>
    </source>
</evidence>
<proteinExistence type="inferred from homology"/>
<evidence type="ECO:0000313" key="7">
    <source>
        <dbReference type="EMBL" id="HJE23792.1"/>
    </source>
</evidence>
<dbReference type="InterPro" id="IPR052156">
    <property type="entry name" value="BCAA_Transport_ATP-bd_LivF"/>
</dbReference>
<evidence type="ECO:0000256" key="5">
    <source>
        <dbReference type="ARBA" id="ARBA00022970"/>
    </source>
</evidence>
<dbReference type="GO" id="GO:0015807">
    <property type="term" value="P:L-amino acid transport"/>
    <property type="evidence" value="ECO:0007669"/>
    <property type="project" value="TreeGrafter"/>
</dbReference>
<dbReference type="GO" id="GO:0005524">
    <property type="term" value="F:ATP binding"/>
    <property type="evidence" value="ECO:0007669"/>
    <property type="project" value="UniProtKB-KW"/>
</dbReference>
<evidence type="ECO:0000256" key="3">
    <source>
        <dbReference type="ARBA" id="ARBA00022741"/>
    </source>
</evidence>
<keyword evidence="3" id="KW-0547">Nucleotide-binding</keyword>
<dbReference type="PANTHER" id="PTHR43820:SF4">
    <property type="entry name" value="HIGH-AFFINITY BRANCHED-CHAIN AMINO ACID TRANSPORT ATP-BINDING PROTEIN LIVF"/>
    <property type="match status" value="1"/>
</dbReference>
<dbReference type="Gene3D" id="3.40.50.300">
    <property type="entry name" value="P-loop containing nucleotide triphosphate hydrolases"/>
    <property type="match status" value="1"/>
</dbReference>
<feature type="domain" description="ABC transporter" evidence="6">
    <location>
        <begin position="10"/>
        <end position="250"/>
    </location>
</feature>
<dbReference type="AlphaFoldDB" id="A0A921E3E9"/>
<dbReference type="Pfam" id="PF00005">
    <property type="entry name" value="ABC_tran"/>
    <property type="match status" value="1"/>
</dbReference>
<dbReference type="CDD" id="cd03224">
    <property type="entry name" value="ABC_TM1139_LivF_branched"/>
    <property type="match status" value="1"/>
</dbReference>
<protein>
    <submittedName>
        <fullName evidence="7">ABC transporter ATP-binding protein</fullName>
    </submittedName>
</protein>
<keyword evidence="4 7" id="KW-0067">ATP-binding</keyword>
<keyword evidence="2" id="KW-0813">Transport</keyword>
<comment type="similarity">
    <text evidence="1">Belongs to the ABC transporter superfamily.</text>
</comment>
<reference evidence="7" key="1">
    <citation type="journal article" date="2021" name="PeerJ">
        <title>Extensive microbial diversity within the chicken gut microbiome revealed by metagenomics and culture.</title>
        <authorList>
            <person name="Gilroy R."/>
            <person name="Ravi A."/>
            <person name="Getino M."/>
            <person name="Pursley I."/>
            <person name="Horton D.L."/>
            <person name="Alikhan N.F."/>
            <person name="Baker D."/>
            <person name="Gharbi K."/>
            <person name="Hall N."/>
            <person name="Watson M."/>
            <person name="Adriaenssens E.M."/>
            <person name="Foster-Nyarko E."/>
            <person name="Jarju S."/>
            <person name="Secka A."/>
            <person name="Antonio M."/>
            <person name="Oren A."/>
            <person name="Chaudhuri R.R."/>
            <person name="La Ragione R."/>
            <person name="Hildebrand F."/>
            <person name="Pallen M.J."/>
        </authorList>
    </citation>
    <scope>NUCLEOTIDE SEQUENCE</scope>
    <source>
        <strain evidence="7">316</strain>
    </source>
</reference>
<dbReference type="InterPro" id="IPR003593">
    <property type="entry name" value="AAA+_ATPase"/>
</dbReference>
<gene>
    <name evidence="7" type="ORF">K8W01_09060</name>
</gene>
<dbReference type="InterPro" id="IPR027417">
    <property type="entry name" value="P-loop_NTPase"/>
</dbReference>
<sequence>MTAEPDTGLLRVERLEAVYGGAVRALSGVDLTVGEGEIVALVGANGAGKTTLLRAVSNLLSATRGQVTAGRILYAGLDAAHTRTDRLVRNGLIGVLEGRHCFRTLSVEENLIAGGLGRDARAAELRADLERIYTLFPRLAQKRTLLAGLVSGGEQQMTAIGRALMGRPRLLVLDEPSMGLAPKVTEEIYRILVDLNRREGLSLLLAEQSVTLALRHAHRAVVLENGRSVLEGGAALLRARDDVAALYLGGRPVAQPVAQQRA</sequence>
<comment type="caution">
    <text evidence="7">The sequence shown here is derived from an EMBL/GenBank/DDBJ whole genome shotgun (WGS) entry which is preliminary data.</text>
</comment>
<evidence type="ECO:0000259" key="6">
    <source>
        <dbReference type="PROSITE" id="PS50893"/>
    </source>
</evidence>
<dbReference type="SMART" id="SM00382">
    <property type="entry name" value="AAA"/>
    <property type="match status" value="1"/>
</dbReference>
<dbReference type="GO" id="GO:0015658">
    <property type="term" value="F:branched-chain amino acid transmembrane transporter activity"/>
    <property type="evidence" value="ECO:0007669"/>
    <property type="project" value="TreeGrafter"/>
</dbReference>
<name>A0A921E3E9_9HYPH</name>
<evidence type="ECO:0000256" key="4">
    <source>
        <dbReference type="ARBA" id="ARBA00022840"/>
    </source>
</evidence>
<evidence type="ECO:0000256" key="2">
    <source>
        <dbReference type="ARBA" id="ARBA00022448"/>
    </source>
</evidence>
<dbReference type="Proteomes" id="UP000742631">
    <property type="component" value="Unassembled WGS sequence"/>
</dbReference>
<organism evidence="7 8">
    <name type="scientific">Methylorubrum populi</name>
    <dbReference type="NCBI Taxonomy" id="223967"/>
    <lineage>
        <taxon>Bacteria</taxon>
        <taxon>Pseudomonadati</taxon>
        <taxon>Pseudomonadota</taxon>
        <taxon>Alphaproteobacteria</taxon>
        <taxon>Hyphomicrobiales</taxon>
        <taxon>Methylobacteriaceae</taxon>
        <taxon>Methylorubrum</taxon>
    </lineage>
</organism>
<dbReference type="PANTHER" id="PTHR43820">
    <property type="entry name" value="HIGH-AFFINITY BRANCHED-CHAIN AMINO ACID TRANSPORT ATP-BINDING PROTEIN LIVF"/>
    <property type="match status" value="1"/>
</dbReference>
<dbReference type="SUPFAM" id="SSF52540">
    <property type="entry name" value="P-loop containing nucleoside triphosphate hydrolases"/>
    <property type="match status" value="1"/>
</dbReference>
<keyword evidence="5" id="KW-0029">Amino-acid transport</keyword>
<dbReference type="InterPro" id="IPR003439">
    <property type="entry name" value="ABC_transporter-like_ATP-bd"/>
</dbReference>